<dbReference type="InterPro" id="IPR010093">
    <property type="entry name" value="SinI_DNA-bd"/>
</dbReference>
<feature type="domain" description="Helix-turn-helix" evidence="1">
    <location>
        <begin position="71"/>
        <end position="120"/>
    </location>
</feature>
<proteinExistence type="predicted"/>
<keyword evidence="3" id="KW-1185">Reference proteome</keyword>
<dbReference type="Proteomes" id="UP000287247">
    <property type="component" value="Unassembled WGS sequence"/>
</dbReference>
<keyword evidence="2" id="KW-0238">DNA-binding</keyword>
<dbReference type="EMBL" id="BDQK01000013">
    <property type="protein sequence ID" value="GBF81018.1"/>
    <property type="molecule type" value="Genomic_DNA"/>
</dbReference>
<dbReference type="InterPro" id="IPR041657">
    <property type="entry name" value="HTH_17"/>
</dbReference>
<dbReference type="GO" id="GO:0003677">
    <property type="term" value="F:DNA binding"/>
    <property type="evidence" value="ECO:0007669"/>
    <property type="project" value="UniProtKB-KW"/>
</dbReference>
<dbReference type="Pfam" id="PF12728">
    <property type="entry name" value="HTH_17"/>
    <property type="match status" value="1"/>
</dbReference>
<evidence type="ECO:0000259" key="1">
    <source>
        <dbReference type="Pfam" id="PF12728"/>
    </source>
</evidence>
<dbReference type="AlphaFoldDB" id="A0A401IIA8"/>
<evidence type="ECO:0000313" key="2">
    <source>
        <dbReference type="EMBL" id="GBF81018.1"/>
    </source>
</evidence>
<gene>
    <name evidence="2" type="ORF">AsFPU1_2427</name>
</gene>
<sequence length="155" mass="17729">MSTTRLIKHSKSFPKVNLKGDSGLSSKDTDYSLLVKGHKIPLSEHEYETISNILTALRQGKSVTVVPDETYMTTQQAAEVLNVSRPYLVKLLENHEIPFTKVGNRRKVLVKDLLAYKEQRDTERRQVLREFSASIYEDGLDELDYESVSQIINED</sequence>
<organism evidence="2 3">
    <name type="scientific">Aphanothece sacrum FPU1</name>
    <dbReference type="NCBI Taxonomy" id="1920663"/>
    <lineage>
        <taxon>Bacteria</taxon>
        <taxon>Bacillati</taxon>
        <taxon>Cyanobacteriota</taxon>
        <taxon>Cyanophyceae</taxon>
        <taxon>Oscillatoriophycideae</taxon>
        <taxon>Chroococcales</taxon>
        <taxon>Aphanothecaceae</taxon>
        <taxon>Aphanothece</taxon>
    </lineage>
</organism>
<accession>A0A401IIA8</accession>
<dbReference type="RefSeq" id="WP_124976630.1">
    <property type="nucleotide sequence ID" value="NZ_BDQK01000013.1"/>
</dbReference>
<reference evidence="3" key="1">
    <citation type="submission" date="2017-05" db="EMBL/GenBank/DDBJ databases">
        <title>Physiological properties and genetic analysis related to exopolysaccharide production of fresh-water unicellular cyanobacterium Aphanothece sacrum, Suizenji Nori, that has been cultured as a food source in Japan.</title>
        <authorList>
            <person name="Kanesaki Y."/>
            <person name="Yoshikawa S."/>
            <person name="Ohki K."/>
        </authorList>
    </citation>
    <scope>NUCLEOTIDE SEQUENCE [LARGE SCALE GENOMIC DNA]</scope>
    <source>
        <strain evidence="3">FPU1</strain>
    </source>
</reference>
<dbReference type="OrthoDB" id="26212at2"/>
<name>A0A401IIA8_APHSA</name>
<dbReference type="NCBIfam" id="TIGR01764">
    <property type="entry name" value="excise"/>
    <property type="match status" value="1"/>
</dbReference>
<comment type="caution">
    <text evidence="2">The sequence shown here is derived from an EMBL/GenBank/DDBJ whole genome shotgun (WGS) entry which is preliminary data.</text>
</comment>
<protein>
    <submittedName>
        <fullName evidence="2">DNA-binding protein</fullName>
    </submittedName>
</protein>
<evidence type="ECO:0000313" key="3">
    <source>
        <dbReference type="Proteomes" id="UP000287247"/>
    </source>
</evidence>